<dbReference type="InterPro" id="IPR007197">
    <property type="entry name" value="rSAM"/>
</dbReference>
<protein>
    <submittedName>
        <fullName evidence="7">Radical SAM protein</fullName>
    </submittedName>
</protein>
<dbReference type="SMART" id="SM00729">
    <property type="entry name" value="Elp3"/>
    <property type="match status" value="1"/>
</dbReference>
<evidence type="ECO:0000256" key="5">
    <source>
        <dbReference type="ARBA" id="ARBA00023014"/>
    </source>
</evidence>
<dbReference type="Pfam" id="PF04055">
    <property type="entry name" value="Radical_SAM"/>
    <property type="match status" value="1"/>
</dbReference>
<dbReference type="SFLD" id="SFLDS00029">
    <property type="entry name" value="Radical_SAM"/>
    <property type="match status" value="1"/>
</dbReference>
<keyword evidence="4" id="KW-0408">Iron</keyword>
<dbReference type="InterPro" id="IPR051198">
    <property type="entry name" value="BchE-like"/>
</dbReference>
<evidence type="ECO:0000256" key="4">
    <source>
        <dbReference type="ARBA" id="ARBA00023004"/>
    </source>
</evidence>
<dbReference type="Proteomes" id="UP000249130">
    <property type="component" value="Unassembled WGS sequence"/>
</dbReference>
<keyword evidence="2" id="KW-0949">S-adenosyl-L-methionine</keyword>
<comment type="cofactor">
    <cofactor evidence="1">
        <name>[4Fe-4S] cluster</name>
        <dbReference type="ChEBI" id="CHEBI:49883"/>
    </cofactor>
</comment>
<dbReference type="PANTHER" id="PTHR43409:SF7">
    <property type="entry name" value="BLL1977 PROTEIN"/>
    <property type="match status" value="1"/>
</dbReference>
<comment type="caution">
    <text evidence="7">The sequence shown here is derived from an EMBL/GenBank/DDBJ whole genome shotgun (WGS) entry which is preliminary data.</text>
</comment>
<keyword evidence="5" id="KW-0411">Iron-sulfur</keyword>
<dbReference type="PANTHER" id="PTHR43409">
    <property type="entry name" value="ANAEROBIC MAGNESIUM-PROTOPORPHYRIN IX MONOMETHYL ESTER CYCLASE-RELATED"/>
    <property type="match status" value="1"/>
</dbReference>
<dbReference type="GO" id="GO:0051536">
    <property type="term" value="F:iron-sulfur cluster binding"/>
    <property type="evidence" value="ECO:0007669"/>
    <property type="project" value="UniProtKB-KW"/>
</dbReference>
<reference evidence="7 8" key="1">
    <citation type="submission" date="2017-07" db="EMBL/GenBank/DDBJ databases">
        <title>Draft Genome Sequences of Select Purple Nonsulfur Bacteria.</title>
        <authorList>
            <person name="Lasarre B."/>
            <person name="Mckinlay J.B."/>
        </authorList>
    </citation>
    <scope>NUCLEOTIDE SEQUENCE [LARGE SCALE GENOMIC DNA]</scope>
    <source>
        <strain evidence="7 8">DSM 5909</strain>
    </source>
</reference>
<sequence>MTIRRRFCLILVKPSHYDDDGYVIQWMRSPIPSNSLAALYGIAKDCAERHVLGRDVAIDIHAFDETNTRIRPKALAAMIQAAGAGMVMLVGVQSNQFPRALDLARPLRAEKIPVAIGGFHVSGVTSMLGGVDRDLDDARALGISLFAGEAEGRLDRVLRDADSGRLAPTYDYMDDLPGLEGAPIPLMAAERVQRTAGAATSFDAGRGCPYQCSFCTIINVQGRKSRRRSPDDIETIVRTNYAQGLRSFFITDDNFARNKDWEPILDRLIHLRETEKLNIGFIIQVDTLCHKLPGFIEKAARAGVRRVFIGLENINPQNLADAKKRQNKITEYRKMLLAWKSARVITYAGYILGFPNDTVESILHDIDVIKRELPVDLLEFFYLTPLPGSEDHRKAVRSRVPLEPDLNRYDLNHVCAPHPRMIPADWNEAYRLAWQRYYTTEHITTIMKRVAASGGNASNALFLITWFKGSIDFERIHPLESGFLRKKSRTDRRPGFPREPALTFYPRYWAETAVKLVRWGTLYMRLRRIYLGIKHDPQKFAYTDTAMSDWDADDEAHELFESAAAKVFVEEQRRLQGAREAGVAALGLPSAASGGA</sequence>
<dbReference type="PROSITE" id="PS51918">
    <property type="entry name" value="RADICAL_SAM"/>
    <property type="match status" value="1"/>
</dbReference>
<dbReference type="AlphaFoldDB" id="A0A327KGU6"/>
<gene>
    <name evidence="7" type="ORF">CH341_29310</name>
</gene>
<accession>A0A327KGU6</accession>
<evidence type="ECO:0000313" key="7">
    <source>
        <dbReference type="EMBL" id="RAI37637.1"/>
    </source>
</evidence>
<name>A0A327KGU6_9BRAD</name>
<dbReference type="Gene3D" id="3.80.30.20">
    <property type="entry name" value="tm_1862 like domain"/>
    <property type="match status" value="1"/>
</dbReference>
<keyword evidence="8" id="KW-1185">Reference proteome</keyword>
<evidence type="ECO:0000313" key="8">
    <source>
        <dbReference type="Proteomes" id="UP000249130"/>
    </source>
</evidence>
<dbReference type="InterPro" id="IPR023404">
    <property type="entry name" value="rSAM_horseshoe"/>
</dbReference>
<feature type="domain" description="Radical SAM core" evidence="6">
    <location>
        <begin position="194"/>
        <end position="425"/>
    </location>
</feature>
<evidence type="ECO:0000256" key="3">
    <source>
        <dbReference type="ARBA" id="ARBA00022723"/>
    </source>
</evidence>
<dbReference type="GO" id="GO:0046872">
    <property type="term" value="F:metal ion binding"/>
    <property type="evidence" value="ECO:0007669"/>
    <property type="project" value="UniProtKB-KW"/>
</dbReference>
<dbReference type="InterPro" id="IPR006638">
    <property type="entry name" value="Elp3/MiaA/NifB-like_rSAM"/>
</dbReference>
<evidence type="ECO:0000256" key="1">
    <source>
        <dbReference type="ARBA" id="ARBA00001966"/>
    </source>
</evidence>
<organism evidence="7 8">
    <name type="scientific">Rhodoplanes roseus</name>
    <dbReference type="NCBI Taxonomy" id="29409"/>
    <lineage>
        <taxon>Bacteria</taxon>
        <taxon>Pseudomonadati</taxon>
        <taxon>Pseudomonadota</taxon>
        <taxon>Alphaproteobacteria</taxon>
        <taxon>Hyphomicrobiales</taxon>
        <taxon>Nitrobacteraceae</taxon>
        <taxon>Rhodoplanes</taxon>
    </lineage>
</organism>
<dbReference type="SFLD" id="SFLDG01082">
    <property type="entry name" value="B12-binding_domain_containing"/>
    <property type="match status" value="1"/>
</dbReference>
<dbReference type="CDD" id="cd01335">
    <property type="entry name" value="Radical_SAM"/>
    <property type="match status" value="1"/>
</dbReference>
<keyword evidence="3" id="KW-0479">Metal-binding</keyword>
<evidence type="ECO:0000259" key="6">
    <source>
        <dbReference type="PROSITE" id="PS51918"/>
    </source>
</evidence>
<proteinExistence type="predicted"/>
<dbReference type="RefSeq" id="WP_111422924.1">
    <property type="nucleotide sequence ID" value="NZ_NPEX01000428.1"/>
</dbReference>
<dbReference type="InterPro" id="IPR058240">
    <property type="entry name" value="rSAM_sf"/>
</dbReference>
<dbReference type="GO" id="GO:0003824">
    <property type="term" value="F:catalytic activity"/>
    <property type="evidence" value="ECO:0007669"/>
    <property type="project" value="InterPro"/>
</dbReference>
<dbReference type="OrthoDB" id="9801424at2"/>
<dbReference type="GO" id="GO:0005829">
    <property type="term" value="C:cytosol"/>
    <property type="evidence" value="ECO:0007669"/>
    <property type="project" value="TreeGrafter"/>
</dbReference>
<evidence type="ECO:0000256" key="2">
    <source>
        <dbReference type="ARBA" id="ARBA00022691"/>
    </source>
</evidence>
<dbReference type="SUPFAM" id="SSF102114">
    <property type="entry name" value="Radical SAM enzymes"/>
    <property type="match status" value="1"/>
</dbReference>
<dbReference type="EMBL" id="NPEX01000428">
    <property type="protein sequence ID" value="RAI37637.1"/>
    <property type="molecule type" value="Genomic_DNA"/>
</dbReference>